<dbReference type="STRING" id="1423735.FC15_GL001227"/>
<gene>
    <name evidence="1" type="ORF">FC15_GL001227</name>
</gene>
<dbReference type="CDD" id="cd06325">
    <property type="entry name" value="PBP1_ABC_unchar_transporter"/>
    <property type="match status" value="1"/>
</dbReference>
<proteinExistence type="predicted"/>
<accession>A0A0R1VY52</accession>
<name>A0A0R1VY52_9LACO</name>
<dbReference type="PATRIC" id="fig|1423735.3.peg.1274"/>
<dbReference type="Proteomes" id="UP000051315">
    <property type="component" value="Unassembled WGS sequence"/>
</dbReference>
<comment type="caution">
    <text evidence="1">The sequence shown here is derived from an EMBL/GenBank/DDBJ whole genome shotgun (WGS) entry which is preliminary data.</text>
</comment>
<dbReference type="PANTHER" id="PTHR35271:SF1">
    <property type="entry name" value="ABC TRANSPORTER, SUBSTRATE-BINDING LIPOPROTEIN"/>
    <property type="match status" value="1"/>
</dbReference>
<dbReference type="Pfam" id="PF04392">
    <property type="entry name" value="ABC_sub_bind"/>
    <property type="match status" value="1"/>
</dbReference>
<dbReference type="PANTHER" id="PTHR35271">
    <property type="entry name" value="ABC TRANSPORTER, SUBSTRATE-BINDING LIPOPROTEIN-RELATED"/>
    <property type="match status" value="1"/>
</dbReference>
<dbReference type="InterPro" id="IPR028082">
    <property type="entry name" value="Peripla_BP_I"/>
</dbReference>
<keyword evidence="2" id="KW-1185">Reference proteome</keyword>
<sequence>MIFSVTGLLRRVIKNGGSKMMKKTILKKALLMGLSTIAAVTLLAGCSSKKSESDGKIKIGILQLIDQSALDEARKGFTSELKSTGYVDGKNIKIDYVNAEGDQSNLKTMSERLARDKNVLNLAIATPAAQAMMTADQKTPLLFTAITDPVNAGLVNSFAKPNKNATGVTDSVPVESQLDLLLQLFPKTKTIGLLYNAAEPNSVVQIKQAQKIIKKKGLAFKARTVATTNDVEQATASLAKQVDAIYIPADNVLTAAMATVGKVSENTKTPVIPATLPMVKLGGVATRGIDYNLLGRQTAKMAIKIIKKQKTVKQLPVEKPAEVKLGFNDQLAKLFKIDQSKFK</sequence>
<evidence type="ECO:0000313" key="1">
    <source>
        <dbReference type="EMBL" id="KRM10624.1"/>
    </source>
</evidence>
<evidence type="ECO:0000313" key="2">
    <source>
        <dbReference type="Proteomes" id="UP000051315"/>
    </source>
</evidence>
<dbReference type="EMBL" id="AZFX01000036">
    <property type="protein sequence ID" value="KRM10624.1"/>
    <property type="molecule type" value="Genomic_DNA"/>
</dbReference>
<protein>
    <submittedName>
        <fullName evidence="1">ABC transporter periplasmic protein</fullName>
    </submittedName>
</protein>
<dbReference type="AlphaFoldDB" id="A0A0R1VY52"/>
<reference evidence="1 2" key="1">
    <citation type="journal article" date="2015" name="Genome Announc.">
        <title>Expanding the biotechnology potential of lactobacilli through comparative genomics of 213 strains and associated genera.</title>
        <authorList>
            <person name="Sun Z."/>
            <person name="Harris H.M."/>
            <person name="McCann A."/>
            <person name="Guo C."/>
            <person name="Argimon S."/>
            <person name="Zhang W."/>
            <person name="Yang X."/>
            <person name="Jeffery I.B."/>
            <person name="Cooney J.C."/>
            <person name="Kagawa T.F."/>
            <person name="Liu W."/>
            <person name="Song Y."/>
            <person name="Salvetti E."/>
            <person name="Wrobel A."/>
            <person name="Rasinkangas P."/>
            <person name="Parkhill J."/>
            <person name="Rea M.C."/>
            <person name="O'Sullivan O."/>
            <person name="Ritari J."/>
            <person name="Douillard F.P."/>
            <person name="Paul Ross R."/>
            <person name="Yang R."/>
            <person name="Briner A.E."/>
            <person name="Felis G.E."/>
            <person name="de Vos W.M."/>
            <person name="Barrangou R."/>
            <person name="Klaenhammer T.R."/>
            <person name="Caufield P.W."/>
            <person name="Cui Y."/>
            <person name="Zhang H."/>
            <person name="O'Toole P.W."/>
        </authorList>
    </citation>
    <scope>NUCLEOTIDE SEQUENCE [LARGE SCALE GENOMIC DNA]</scope>
    <source>
        <strain evidence="1 2">DSM 17758</strain>
    </source>
</reference>
<dbReference type="InterPro" id="IPR007487">
    <property type="entry name" value="ABC_transpt-TYRBP-like"/>
</dbReference>
<dbReference type="SUPFAM" id="SSF53822">
    <property type="entry name" value="Periplasmic binding protein-like I"/>
    <property type="match status" value="1"/>
</dbReference>
<organism evidence="1 2">
    <name type="scientific">Lapidilactobacillus concavus DSM 17758</name>
    <dbReference type="NCBI Taxonomy" id="1423735"/>
    <lineage>
        <taxon>Bacteria</taxon>
        <taxon>Bacillati</taxon>
        <taxon>Bacillota</taxon>
        <taxon>Bacilli</taxon>
        <taxon>Lactobacillales</taxon>
        <taxon>Lactobacillaceae</taxon>
        <taxon>Lapidilactobacillus</taxon>
    </lineage>
</organism>
<dbReference type="Gene3D" id="3.40.50.2300">
    <property type="match status" value="2"/>
</dbReference>